<dbReference type="InParanoid" id="F2LUC1"/>
<protein>
    <submittedName>
        <fullName evidence="3">Twitching motility protein</fullName>
    </submittedName>
</protein>
<dbReference type="SUPFAM" id="SSF52540">
    <property type="entry name" value="P-loop containing nucleoside triphosphate hydrolases"/>
    <property type="match status" value="1"/>
</dbReference>
<dbReference type="OrthoDB" id="9805147at2"/>
<feature type="domain" description="Bacterial type II secretion system protein E" evidence="2">
    <location>
        <begin position="199"/>
        <end position="213"/>
    </location>
</feature>
<dbReference type="Pfam" id="PF00437">
    <property type="entry name" value="T2SSE"/>
    <property type="match status" value="1"/>
</dbReference>
<dbReference type="NCBIfam" id="TIGR01420">
    <property type="entry name" value="pilT_fam"/>
    <property type="match status" value="1"/>
</dbReference>
<dbReference type="AlphaFoldDB" id="F2LUC1"/>
<evidence type="ECO:0000256" key="1">
    <source>
        <dbReference type="ARBA" id="ARBA00006611"/>
    </source>
</evidence>
<keyword evidence="4" id="KW-1185">Reference proteome</keyword>
<evidence type="ECO:0000313" key="4">
    <source>
        <dbReference type="Proteomes" id="UP000008139"/>
    </source>
</evidence>
<reference evidence="3 4" key="1">
    <citation type="journal article" date="2011" name="Stand. Genomic Sci.">
        <title>Complete genome sequence of the thermophilic sulfur-reducer Hippea maritima type strain (MH(2)).</title>
        <authorList>
            <person name="Huntemann M."/>
            <person name="Lu M."/>
            <person name="Nolan M."/>
            <person name="Lapidus A."/>
            <person name="Lucas S."/>
            <person name="Hammon N."/>
            <person name="Deshpande S."/>
            <person name="Cheng J.F."/>
            <person name="Tapia R."/>
            <person name="Han C."/>
            <person name="Goodwin L."/>
            <person name="Pitluck S."/>
            <person name="Liolios K."/>
            <person name="Pagani I."/>
            <person name="Ivanova N."/>
            <person name="Ovchinikova G."/>
            <person name="Pati A."/>
            <person name="Chen A."/>
            <person name="Palaniappan K."/>
            <person name="Land M."/>
            <person name="Hauser L."/>
            <person name="Jeffries C.D."/>
            <person name="Detter J.C."/>
            <person name="Brambilla E.M."/>
            <person name="Rohde M."/>
            <person name="Spring S."/>
            <person name="Goker M."/>
            <person name="Woyke T."/>
            <person name="Bristow J."/>
            <person name="Eisen J.A."/>
            <person name="Markowitz V."/>
            <person name="Hugenholtz P."/>
            <person name="Kyrpides N.C."/>
            <person name="Klenk H.P."/>
            <person name="Mavromatis K."/>
        </authorList>
    </citation>
    <scope>NUCLEOTIDE SEQUENCE [LARGE SCALE GENOMIC DNA]</scope>
    <source>
        <strain evidence="4">ATCC 700847 / DSM 10411 / MH2</strain>
    </source>
</reference>
<evidence type="ECO:0000313" key="3">
    <source>
        <dbReference type="EMBL" id="AEA33447.1"/>
    </source>
</evidence>
<dbReference type="InterPro" id="IPR006321">
    <property type="entry name" value="PilT/PilU"/>
</dbReference>
<dbReference type="SMART" id="SM00382">
    <property type="entry name" value="AAA"/>
    <property type="match status" value="1"/>
</dbReference>
<dbReference type="PANTHER" id="PTHR30486">
    <property type="entry name" value="TWITCHING MOTILITY PROTEIN PILT"/>
    <property type="match status" value="1"/>
</dbReference>
<dbReference type="RefSeq" id="WP_013681488.1">
    <property type="nucleotide sequence ID" value="NC_015318.1"/>
</dbReference>
<dbReference type="InterPro" id="IPR027417">
    <property type="entry name" value="P-loop_NTPase"/>
</dbReference>
<dbReference type="KEGG" id="hmr:Hipma_0475"/>
<proteinExistence type="inferred from homology"/>
<dbReference type="STRING" id="760142.Hipma_0475"/>
<dbReference type="PROSITE" id="PS00662">
    <property type="entry name" value="T2SP_E"/>
    <property type="match status" value="1"/>
</dbReference>
<dbReference type="Gene3D" id="3.40.50.300">
    <property type="entry name" value="P-loop containing nucleotide triphosphate hydrolases"/>
    <property type="match status" value="1"/>
</dbReference>
<dbReference type="Proteomes" id="UP000008139">
    <property type="component" value="Chromosome"/>
</dbReference>
<dbReference type="Gene3D" id="3.30.450.90">
    <property type="match status" value="1"/>
</dbReference>
<dbReference type="FunCoup" id="F2LUC1">
    <property type="interactions" value="343"/>
</dbReference>
<accession>F2LUC1</accession>
<dbReference type="CDD" id="cd01131">
    <property type="entry name" value="PilT"/>
    <property type="match status" value="1"/>
</dbReference>
<sequence length="364" mass="40632">MGKKAQDLVELLEKMISIQASDLHITAGARPKVRVDSELMDMEEYDELSPADAQNLCYSVMTELQKKTLEEDFDVDFSFGIPKLSRFRANVYIQRGTIAGAFRMIPFEIPQFDKLGIPPVVQQFAHLKKGIVLVTGPTGSGKSTTLAALLDKINAERKVHIITIEDPIEFTYSHKLALIDQREVGSDVKSFASALKHILRQDPDVILIGEMRDLETIQAALTVAETGHLVFATLHTNSAPETINRIIDVFPPNQQEQVRTQLSVALQGVASQTLIKRKDGKGRVLAMEIMIPNSAIRNLIRENKIPQIYSSMQMGQTETGMMTMNQSIISLYKKGFISYEAAIEASNDKKAIQRELDKIRYAKG</sequence>
<organism evidence="3 4">
    <name type="scientific">Hippea maritima (strain ATCC 700847 / DSM 10411 / MH2)</name>
    <dbReference type="NCBI Taxonomy" id="760142"/>
    <lineage>
        <taxon>Bacteria</taxon>
        <taxon>Pseudomonadati</taxon>
        <taxon>Campylobacterota</taxon>
        <taxon>Desulfurellia</taxon>
        <taxon>Desulfurellales</taxon>
        <taxon>Hippeaceae</taxon>
        <taxon>Hippea</taxon>
    </lineage>
</organism>
<dbReference type="InterPro" id="IPR001482">
    <property type="entry name" value="T2SS/T4SS_dom"/>
</dbReference>
<reference evidence="4" key="2">
    <citation type="submission" date="2011-03" db="EMBL/GenBank/DDBJ databases">
        <title>The complete genome of Hippea maritima DSM 10411.</title>
        <authorList>
            <consortium name="US DOE Joint Genome Institute (JGI-PGF)"/>
            <person name="Lucas S."/>
            <person name="Copeland A."/>
            <person name="Lapidus A."/>
            <person name="Bruce D."/>
            <person name="Goodwin L."/>
            <person name="Pitluck S."/>
            <person name="Peters L."/>
            <person name="Kyrpides N."/>
            <person name="Mavromatis K."/>
            <person name="Pagani I."/>
            <person name="Ivanova N."/>
            <person name="Mikhailova N."/>
            <person name="Lu M."/>
            <person name="Detter J.C."/>
            <person name="Tapia R."/>
            <person name="Han C."/>
            <person name="Land M."/>
            <person name="Hauser L."/>
            <person name="Markowitz V."/>
            <person name="Cheng J.-F."/>
            <person name="Hugenholtz P."/>
            <person name="Woyke T."/>
            <person name="Wu D."/>
            <person name="Spring S."/>
            <person name="Schroeder M."/>
            <person name="Brambilla E."/>
            <person name="Klenk H.-P."/>
            <person name="Eisen J.A."/>
        </authorList>
    </citation>
    <scope>NUCLEOTIDE SEQUENCE [LARGE SCALE GENOMIC DNA]</scope>
    <source>
        <strain evidence="4">ATCC 700847 / DSM 10411 / MH2</strain>
    </source>
</reference>
<dbReference type="GO" id="GO:0016887">
    <property type="term" value="F:ATP hydrolysis activity"/>
    <property type="evidence" value="ECO:0007669"/>
    <property type="project" value="InterPro"/>
</dbReference>
<dbReference type="eggNOG" id="COG2805">
    <property type="taxonomic scope" value="Bacteria"/>
</dbReference>
<dbReference type="HOGENOM" id="CLU_013446_4_0_7"/>
<dbReference type="EMBL" id="CP002606">
    <property type="protein sequence ID" value="AEA33447.1"/>
    <property type="molecule type" value="Genomic_DNA"/>
</dbReference>
<dbReference type="InterPro" id="IPR050921">
    <property type="entry name" value="T4SS_GSP_E_ATPase"/>
</dbReference>
<dbReference type="PANTHER" id="PTHR30486:SF16">
    <property type="entry name" value="TWITCHING MOTILITY PROTEIN PILT"/>
    <property type="match status" value="1"/>
</dbReference>
<name>F2LUC1_HIPMA</name>
<evidence type="ECO:0000259" key="2">
    <source>
        <dbReference type="PROSITE" id="PS00662"/>
    </source>
</evidence>
<comment type="similarity">
    <text evidence="1">Belongs to the GSP E family.</text>
</comment>
<gene>
    <name evidence="3" type="ordered locus">Hipma_0475</name>
</gene>
<dbReference type="InterPro" id="IPR003593">
    <property type="entry name" value="AAA+_ATPase"/>
</dbReference>
<dbReference type="GO" id="GO:0005524">
    <property type="term" value="F:ATP binding"/>
    <property type="evidence" value="ECO:0007669"/>
    <property type="project" value="InterPro"/>
</dbReference>